<evidence type="ECO:0000313" key="8">
    <source>
        <dbReference type="Proteomes" id="UP000824189"/>
    </source>
</evidence>
<evidence type="ECO:0000256" key="5">
    <source>
        <dbReference type="SAM" id="SignalP"/>
    </source>
</evidence>
<accession>A0A9D1RXX4</accession>
<gene>
    <name evidence="7" type="ORF">H9867_04640</name>
</gene>
<evidence type="ECO:0000256" key="1">
    <source>
        <dbReference type="ARBA" id="ARBA00022714"/>
    </source>
</evidence>
<name>A0A9D1RXX4_9CORY</name>
<keyword evidence="1" id="KW-0001">2Fe-2S</keyword>
<evidence type="ECO:0000256" key="3">
    <source>
        <dbReference type="ARBA" id="ARBA00023004"/>
    </source>
</evidence>
<evidence type="ECO:0000259" key="6">
    <source>
        <dbReference type="PROSITE" id="PS51296"/>
    </source>
</evidence>
<dbReference type="AlphaFoldDB" id="A0A9D1RXX4"/>
<dbReference type="Gene3D" id="2.102.10.10">
    <property type="entry name" value="Rieske [2Fe-2S] iron-sulphur domain"/>
    <property type="match status" value="1"/>
</dbReference>
<keyword evidence="3" id="KW-0408">Iron</keyword>
<dbReference type="SUPFAM" id="SSF50022">
    <property type="entry name" value="ISP domain"/>
    <property type="match status" value="1"/>
</dbReference>
<dbReference type="EMBL" id="DXFZ01000057">
    <property type="protein sequence ID" value="HIW95754.1"/>
    <property type="molecule type" value="Genomic_DNA"/>
</dbReference>
<keyword evidence="5" id="KW-0732">Signal</keyword>
<evidence type="ECO:0000313" key="7">
    <source>
        <dbReference type="EMBL" id="HIW95754.1"/>
    </source>
</evidence>
<organism evidence="7 8">
    <name type="scientific">Candidatus Corynebacterium gallistercoris</name>
    <dbReference type="NCBI Taxonomy" id="2838530"/>
    <lineage>
        <taxon>Bacteria</taxon>
        <taxon>Bacillati</taxon>
        <taxon>Actinomycetota</taxon>
        <taxon>Actinomycetes</taxon>
        <taxon>Mycobacteriales</taxon>
        <taxon>Corynebacteriaceae</taxon>
        <taxon>Corynebacterium</taxon>
    </lineage>
</organism>
<dbReference type="InterPro" id="IPR036922">
    <property type="entry name" value="Rieske_2Fe-2S_sf"/>
</dbReference>
<dbReference type="PROSITE" id="PS51318">
    <property type="entry name" value="TAT"/>
    <property type="match status" value="1"/>
</dbReference>
<evidence type="ECO:0000256" key="2">
    <source>
        <dbReference type="ARBA" id="ARBA00022723"/>
    </source>
</evidence>
<reference evidence="7" key="2">
    <citation type="submission" date="2021-04" db="EMBL/GenBank/DDBJ databases">
        <authorList>
            <person name="Gilroy R."/>
        </authorList>
    </citation>
    <scope>NUCLEOTIDE SEQUENCE</scope>
    <source>
        <strain evidence="7">4376</strain>
    </source>
</reference>
<keyword evidence="2" id="KW-0479">Metal-binding</keyword>
<feature type="chain" id="PRO_5038996684" evidence="5">
    <location>
        <begin position="26"/>
        <end position="129"/>
    </location>
</feature>
<protein>
    <submittedName>
        <fullName evidence="7">Rieske (2Fe-2S) protein</fullName>
    </submittedName>
</protein>
<dbReference type="GO" id="GO:0016705">
    <property type="term" value="F:oxidoreductase activity, acting on paired donors, with incorporation or reduction of molecular oxygen"/>
    <property type="evidence" value="ECO:0007669"/>
    <property type="project" value="UniProtKB-ARBA"/>
</dbReference>
<dbReference type="InterPro" id="IPR017941">
    <property type="entry name" value="Rieske_2Fe-2S"/>
</dbReference>
<dbReference type="CDD" id="cd03467">
    <property type="entry name" value="Rieske"/>
    <property type="match status" value="1"/>
</dbReference>
<sequence>MTQFSCSRRTFFVATATTAAGALLAACASEDAVTAASTTDIPVGEATIIDGWVVSHPAENEFRAFSTTCPHAGGIIDHFEDVDGTTAAVCPKHMSKFDINTGDVLEGPSREPMTPAKNVEVSGQEISIS</sequence>
<reference evidence="7" key="1">
    <citation type="journal article" date="2021" name="PeerJ">
        <title>Extensive microbial diversity within the chicken gut microbiome revealed by metagenomics and culture.</title>
        <authorList>
            <person name="Gilroy R."/>
            <person name="Ravi A."/>
            <person name="Getino M."/>
            <person name="Pursley I."/>
            <person name="Horton D.L."/>
            <person name="Alikhan N.F."/>
            <person name="Baker D."/>
            <person name="Gharbi K."/>
            <person name="Hall N."/>
            <person name="Watson M."/>
            <person name="Adriaenssens E.M."/>
            <person name="Foster-Nyarko E."/>
            <person name="Jarju S."/>
            <person name="Secka A."/>
            <person name="Antonio M."/>
            <person name="Oren A."/>
            <person name="Chaudhuri R.R."/>
            <person name="La Ragione R."/>
            <person name="Hildebrand F."/>
            <person name="Pallen M.J."/>
        </authorList>
    </citation>
    <scope>NUCLEOTIDE SEQUENCE</scope>
    <source>
        <strain evidence="7">4376</strain>
    </source>
</reference>
<proteinExistence type="predicted"/>
<keyword evidence="4" id="KW-0411">Iron-sulfur</keyword>
<feature type="domain" description="Rieske" evidence="6">
    <location>
        <begin position="24"/>
        <end position="127"/>
    </location>
</feature>
<dbReference type="Proteomes" id="UP000824189">
    <property type="component" value="Unassembled WGS sequence"/>
</dbReference>
<feature type="signal peptide" evidence="5">
    <location>
        <begin position="1"/>
        <end position="25"/>
    </location>
</feature>
<comment type="caution">
    <text evidence="7">The sequence shown here is derived from an EMBL/GenBank/DDBJ whole genome shotgun (WGS) entry which is preliminary data.</text>
</comment>
<dbReference type="GO" id="GO:0051537">
    <property type="term" value="F:2 iron, 2 sulfur cluster binding"/>
    <property type="evidence" value="ECO:0007669"/>
    <property type="project" value="UniProtKB-KW"/>
</dbReference>
<dbReference type="PROSITE" id="PS51296">
    <property type="entry name" value="RIESKE"/>
    <property type="match status" value="1"/>
</dbReference>
<dbReference type="GO" id="GO:0004497">
    <property type="term" value="F:monooxygenase activity"/>
    <property type="evidence" value="ECO:0007669"/>
    <property type="project" value="UniProtKB-ARBA"/>
</dbReference>
<dbReference type="GO" id="GO:0046872">
    <property type="term" value="F:metal ion binding"/>
    <property type="evidence" value="ECO:0007669"/>
    <property type="project" value="UniProtKB-KW"/>
</dbReference>
<evidence type="ECO:0000256" key="4">
    <source>
        <dbReference type="ARBA" id="ARBA00023014"/>
    </source>
</evidence>
<dbReference type="Pfam" id="PF00355">
    <property type="entry name" value="Rieske"/>
    <property type="match status" value="1"/>
</dbReference>
<dbReference type="InterPro" id="IPR006311">
    <property type="entry name" value="TAT_signal"/>
</dbReference>